<sequence>MQSSVQSTSMPVIEGLGNAQVPVLLLYGARDALIDAHAAIARARAINPRVRSAV</sequence>
<dbReference type="EMBL" id="CADIKI010000032">
    <property type="protein sequence ID" value="CAB3810041.1"/>
    <property type="molecule type" value="Genomic_DNA"/>
</dbReference>
<keyword evidence="2" id="KW-1185">Reference proteome</keyword>
<gene>
    <name evidence="1" type="ORF">LMG27177_07020</name>
</gene>
<protein>
    <submittedName>
        <fullName evidence="1">Uncharacterized protein</fullName>
    </submittedName>
</protein>
<proteinExistence type="predicted"/>
<reference evidence="1 2" key="1">
    <citation type="submission" date="2020-04" db="EMBL/GenBank/DDBJ databases">
        <authorList>
            <person name="De Canck E."/>
        </authorList>
    </citation>
    <scope>NUCLEOTIDE SEQUENCE [LARGE SCALE GENOMIC DNA]</scope>
    <source>
        <strain evidence="1 2">LMG 27177</strain>
    </source>
</reference>
<evidence type="ECO:0000313" key="2">
    <source>
        <dbReference type="Proteomes" id="UP000494252"/>
    </source>
</evidence>
<accession>A0A6J5H0J6</accession>
<dbReference type="Proteomes" id="UP000494252">
    <property type="component" value="Unassembled WGS sequence"/>
</dbReference>
<organism evidence="1 2">
    <name type="scientific">Paraburkholderia fynbosensis</name>
    <dbReference type="NCBI Taxonomy" id="1200993"/>
    <lineage>
        <taxon>Bacteria</taxon>
        <taxon>Pseudomonadati</taxon>
        <taxon>Pseudomonadota</taxon>
        <taxon>Betaproteobacteria</taxon>
        <taxon>Burkholderiales</taxon>
        <taxon>Burkholderiaceae</taxon>
        <taxon>Paraburkholderia</taxon>
    </lineage>
</organism>
<dbReference type="AlphaFoldDB" id="A0A6J5H0J6"/>
<name>A0A6J5H0J6_9BURK</name>
<dbReference type="InterPro" id="IPR029058">
    <property type="entry name" value="AB_hydrolase_fold"/>
</dbReference>
<dbReference type="Gene3D" id="3.40.50.1820">
    <property type="entry name" value="alpha/beta hydrolase"/>
    <property type="match status" value="1"/>
</dbReference>
<evidence type="ECO:0000313" key="1">
    <source>
        <dbReference type="EMBL" id="CAB3810041.1"/>
    </source>
</evidence>